<dbReference type="PANTHER" id="PTHR43400">
    <property type="entry name" value="FUMARATE REDUCTASE"/>
    <property type="match status" value="1"/>
</dbReference>
<reference evidence="6 7" key="1">
    <citation type="submission" date="2024-09" db="EMBL/GenBank/DDBJ databases">
        <authorList>
            <person name="Sun Q."/>
            <person name="Mori K."/>
        </authorList>
    </citation>
    <scope>NUCLEOTIDE SEQUENCE [LARGE SCALE GENOMIC DNA]</scope>
    <source>
        <strain evidence="6 7">CCM 7706</strain>
    </source>
</reference>
<evidence type="ECO:0000256" key="1">
    <source>
        <dbReference type="ARBA" id="ARBA00001974"/>
    </source>
</evidence>
<dbReference type="Gene3D" id="3.90.700.10">
    <property type="entry name" value="Succinate dehydrogenase/fumarate reductase flavoprotein, catalytic domain"/>
    <property type="match status" value="1"/>
</dbReference>
<keyword evidence="3" id="KW-0274">FAD</keyword>
<keyword evidence="2" id="KW-0285">Flavoprotein</keyword>
<gene>
    <name evidence="6" type="ORF">ACFFJC_01325</name>
</gene>
<evidence type="ECO:0000313" key="7">
    <source>
        <dbReference type="Proteomes" id="UP001589798"/>
    </source>
</evidence>
<dbReference type="Pfam" id="PF00890">
    <property type="entry name" value="FAD_binding_2"/>
    <property type="match status" value="1"/>
</dbReference>
<dbReference type="RefSeq" id="WP_379485778.1">
    <property type="nucleotide sequence ID" value="NZ_JBHLWK010000002.1"/>
</dbReference>
<sequence length="538" mass="57378">MIAGSGAGGLAAAITAKLSGLKPLLIEKTPLIGGSSVLSGGILWMPCNPLLAREGVDDTREAALTYLSQFVKEGDPASTPARREAFVDSVAPFVAMMEGEGMRYERCPGYADYYDHLPGGHSASRSLQAALYNTNRLGSWKAKLRVPNVPLPIRTSEGAQLMRVGITLDGKMMAAKVAARFVAAKLTGRTIYGSGGALQGRMLEIALRLGIDIWTDAGLVGFDMRDGAVVGAHLIHEGRDRMVAAPRGIVVTAGGFARNLDMRRQHMPAPVSTDWTKANPGDTGDAIEAMMAAGAALGWMDDAWWVMTFVAGDETFQIVPELIKPHGFMVAADGKRFVNEARSYMEVGRACYARNRESKAIPAWLIMDSRHRKRYLFGFQPPGKIPDKWVEAGWVRKDDTIEGLARQCGIDPAGLAATVARFNGFCRAGIDEDFQRGDNAYARYWSDPTCKPNGSLGSVAEPPFWAVPLVPGDVGTCGGAITDKHARVLRADGSVIDGLYAAGNCAAPLAGPHYVGAGLSIGASSVFGYRAVRHAAGH</sequence>
<dbReference type="InterPro" id="IPR003953">
    <property type="entry name" value="FAD-dep_OxRdtase_2_FAD-bd"/>
</dbReference>
<dbReference type="InterPro" id="IPR036188">
    <property type="entry name" value="FAD/NAD-bd_sf"/>
</dbReference>
<comment type="caution">
    <text evidence="6">The sequence shown here is derived from an EMBL/GenBank/DDBJ whole genome shotgun (WGS) entry which is preliminary data.</text>
</comment>
<dbReference type="InterPro" id="IPR027477">
    <property type="entry name" value="Succ_DH/fumarate_Rdtase_cat_sf"/>
</dbReference>
<dbReference type="EMBL" id="JBHLWK010000002">
    <property type="protein sequence ID" value="MFC0202909.1"/>
    <property type="molecule type" value="Genomic_DNA"/>
</dbReference>
<feature type="domain" description="FAD-dependent oxidoreductase 2 FAD-binding" evidence="5">
    <location>
        <begin position="2"/>
        <end position="520"/>
    </location>
</feature>
<dbReference type="Gene3D" id="3.50.50.60">
    <property type="entry name" value="FAD/NAD(P)-binding domain"/>
    <property type="match status" value="2"/>
</dbReference>
<evidence type="ECO:0000256" key="2">
    <source>
        <dbReference type="ARBA" id="ARBA00022630"/>
    </source>
</evidence>
<evidence type="ECO:0000256" key="3">
    <source>
        <dbReference type="ARBA" id="ARBA00022827"/>
    </source>
</evidence>
<keyword evidence="7" id="KW-1185">Reference proteome</keyword>
<organism evidence="6 7">
    <name type="scientific">Novosphingobium soli</name>
    <dbReference type="NCBI Taxonomy" id="574956"/>
    <lineage>
        <taxon>Bacteria</taxon>
        <taxon>Pseudomonadati</taxon>
        <taxon>Pseudomonadota</taxon>
        <taxon>Alphaproteobacteria</taxon>
        <taxon>Sphingomonadales</taxon>
        <taxon>Sphingomonadaceae</taxon>
        <taxon>Novosphingobium</taxon>
    </lineage>
</organism>
<protein>
    <submittedName>
        <fullName evidence="6">FAD-binding protein</fullName>
    </submittedName>
</protein>
<evidence type="ECO:0000259" key="5">
    <source>
        <dbReference type="Pfam" id="PF00890"/>
    </source>
</evidence>
<proteinExistence type="predicted"/>
<keyword evidence="4" id="KW-0560">Oxidoreductase</keyword>
<dbReference type="SUPFAM" id="SSF56425">
    <property type="entry name" value="Succinate dehydrogenase/fumarate reductase flavoprotein, catalytic domain"/>
    <property type="match status" value="1"/>
</dbReference>
<dbReference type="PANTHER" id="PTHR43400:SF10">
    <property type="entry name" value="3-OXOSTEROID 1-DEHYDROGENASE"/>
    <property type="match status" value="1"/>
</dbReference>
<evidence type="ECO:0000256" key="4">
    <source>
        <dbReference type="ARBA" id="ARBA00023002"/>
    </source>
</evidence>
<comment type="cofactor">
    <cofactor evidence="1">
        <name>FAD</name>
        <dbReference type="ChEBI" id="CHEBI:57692"/>
    </cofactor>
</comment>
<evidence type="ECO:0000313" key="6">
    <source>
        <dbReference type="EMBL" id="MFC0202909.1"/>
    </source>
</evidence>
<dbReference type="Proteomes" id="UP001589798">
    <property type="component" value="Unassembled WGS sequence"/>
</dbReference>
<dbReference type="InterPro" id="IPR050315">
    <property type="entry name" value="FAD-oxidoreductase_2"/>
</dbReference>
<accession>A0ABV6CQA4</accession>
<name>A0ABV6CQA4_9SPHN</name>
<dbReference type="SUPFAM" id="SSF51905">
    <property type="entry name" value="FAD/NAD(P)-binding domain"/>
    <property type="match status" value="1"/>
</dbReference>